<name>A0ABQ6MKS4_9STRA</name>
<accession>A0ABQ6MKS4</accession>
<keyword evidence="4" id="KW-1185">Reference proteome</keyword>
<feature type="region of interest" description="Disordered" evidence="1">
    <location>
        <begin position="1"/>
        <end position="25"/>
    </location>
</feature>
<keyword evidence="2" id="KW-0472">Membrane</keyword>
<feature type="transmembrane region" description="Helical" evidence="2">
    <location>
        <begin position="135"/>
        <end position="156"/>
    </location>
</feature>
<gene>
    <name evidence="3" type="ORF">TeGR_g375</name>
</gene>
<proteinExistence type="predicted"/>
<reference evidence="3 4" key="1">
    <citation type="journal article" date="2023" name="Commun. Biol.">
        <title>Genome analysis of Parmales, the sister group of diatoms, reveals the evolutionary specialization of diatoms from phago-mixotrophs to photoautotrophs.</title>
        <authorList>
            <person name="Ban H."/>
            <person name="Sato S."/>
            <person name="Yoshikawa S."/>
            <person name="Yamada K."/>
            <person name="Nakamura Y."/>
            <person name="Ichinomiya M."/>
            <person name="Sato N."/>
            <person name="Blanc-Mathieu R."/>
            <person name="Endo H."/>
            <person name="Kuwata A."/>
            <person name="Ogata H."/>
        </authorList>
    </citation>
    <scope>NUCLEOTIDE SEQUENCE [LARGE SCALE GENOMIC DNA]</scope>
</reference>
<feature type="transmembrane region" description="Helical" evidence="2">
    <location>
        <begin position="466"/>
        <end position="486"/>
    </location>
</feature>
<sequence length="674" mass="74071">MAGGSGRTAASVANPGQVHPDDAPARAEIKFKRNSVDFGVSTSTFSNPEASVKNYSKDQLDSVSDSQLQAIADSFVLMIKGSTNLAVAAVEWSTAFLPDDDLITGVFTKKLMITLALMLFSVLKLARWGAGLRLLILLTLCYQDIITDVLVGIQYYKTGQTDASKASFGVLGVAVYFHMGLSYAQNKRKPMRVRAFYMLTAMFMLTPIIESYNVWCGKEMTDDELFPAVLLMVATRAIELIVESLPESVLQLNIALRNVNAVDPVMVFSICSSLASAAAIMTDTNISFELNIMNKQDRGRNTHPFAGLIPDVKARVALVYAGFFSFHAGYMASSLISMTACLLSGIRVGHIGVYLVVELTLYFAHLWRTGRTHGISGQSPFHSFGCWLTVQLLLNFAPFLNNRSPDVFGGRMFACWIIWRLVANTLVFALVMSYWEDAQDVIVGDDNDVVQEVAEDALPVRASARFMIAIYATAITSAVGGIITIMRNVETSHRWTLYNTKSSAFEYTMALFRGEPLVDSFTTCDGQALECICASHLHYIEKEATRAFLSRLSVTHPLFAADKVFPKEAGGRAGHSYDAVFEIILSKIKHYRDDALSTEIAAHFAAMKEAIAERTAAREAEGDKEEPASPRSRRDQRGEVKKAQPKLTLELALERIASLEDQLAAAHAKIESST</sequence>
<evidence type="ECO:0000313" key="3">
    <source>
        <dbReference type="EMBL" id="GMI27722.1"/>
    </source>
</evidence>
<evidence type="ECO:0000256" key="2">
    <source>
        <dbReference type="SAM" id="Phobius"/>
    </source>
</evidence>
<feature type="transmembrane region" description="Helical" evidence="2">
    <location>
        <begin position="348"/>
        <end position="367"/>
    </location>
</feature>
<feature type="transmembrane region" description="Helical" evidence="2">
    <location>
        <begin position="196"/>
        <end position="213"/>
    </location>
</feature>
<dbReference type="Proteomes" id="UP001165060">
    <property type="component" value="Unassembled WGS sequence"/>
</dbReference>
<evidence type="ECO:0000256" key="1">
    <source>
        <dbReference type="SAM" id="MobiDB-lite"/>
    </source>
</evidence>
<keyword evidence="2" id="KW-0812">Transmembrane</keyword>
<organism evidence="3 4">
    <name type="scientific">Tetraparma gracilis</name>
    <dbReference type="NCBI Taxonomy" id="2962635"/>
    <lineage>
        <taxon>Eukaryota</taxon>
        <taxon>Sar</taxon>
        <taxon>Stramenopiles</taxon>
        <taxon>Ochrophyta</taxon>
        <taxon>Bolidophyceae</taxon>
        <taxon>Parmales</taxon>
        <taxon>Triparmaceae</taxon>
        <taxon>Tetraparma</taxon>
    </lineage>
</organism>
<feature type="transmembrane region" description="Helical" evidence="2">
    <location>
        <begin position="317"/>
        <end position="336"/>
    </location>
</feature>
<feature type="region of interest" description="Disordered" evidence="1">
    <location>
        <begin position="615"/>
        <end position="644"/>
    </location>
</feature>
<feature type="transmembrane region" description="Helical" evidence="2">
    <location>
        <begin position="379"/>
        <end position="401"/>
    </location>
</feature>
<feature type="transmembrane region" description="Helical" evidence="2">
    <location>
        <begin position="413"/>
        <end position="435"/>
    </location>
</feature>
<feature type="compositionally biased region" description="Basic and acidic residues" evidence="1">
    <location>
        <begin position="615"/>
        <end position="642"/>
    </location>
</feature>
<feature type="transmembrane region" description="Helical" evidence="2">
    <location>
        <begin position="168"/>
        <end position="184"/>
    </location>
</feature>
<dbReference type="EMBL" id="BRYB01001525">
    <property type="protein sequence ID" value="GMI27722.1"/>
    <property type="molecule type" value="Genomic_DNA"/>
</dbReference>
<protein>
    <submittedName>
        <fullName evidence="3">Uncharacterized protein</fullName>
    </submittedName>
</protein>
<evidence type="ECO:0000313" key="4">
    <source>
        <dbReference type="Proteomes" id="UP001165060"/>
    </source>
</evidence>
<comment type="caution">
    <text evidence="3">The sequence shown here is derived from an EMBL/GenBank/DDBJ whole genome shotgun (WGS) entry which is preliminary data.</text>
</comment>
<keyword evidence="2" id="KW-1133">Transmembrane helix</keyword>